<evidence type="ECO:0000313" key="4">
    <source>
        <dbReference type="EMBL" id="OUR74835.1"/>
    </source>
</evidence>
<evidence type="ECO:0000259" key="2">
    <source>
        <dbReference type="Pfam" id="PF01458"/>
    </source>
</evidence>
<comment type="caution">
    <text evidence="4">The sequence shown here is derived from an EMBL/GenBank/DDBJ whole genome shotgun (WGS) entry which is preliminary data.</text>
</comment>
<sequence>MNAGERLLKDYSQNKARLAGHSMPWLTGIRECARESFAVQGLPEVSDEDWKYTKLTQLAQANYGFAERLDSTFIASLADNVLNKLIFAAEHRLVFVNGHYNESLSTINLLPEGVILTSLAQAIEEHAELLSSTLGSIADYATHPFTALNTAMLSDGVFLLAQKNTKIETPIHCLFISTATEQSVVNYPRLLLLLDESAELTLVEHYLDMAQLKSGMAQTLSDHNFINHNLTNCVTEVLLSPHAHMDHYKLQYDSTDTSHIAAMYVEQQRASTFTSHSYSVGAALARNDIQIKLVDSQAECILNGAYLVAGRQHVDYHTQIEHLAPGCNSRQIYKGVIHGRGRAVFNGKVIIHSQAQQSSANQLNKNLLLGEKAEVDTKPELQIYADDVKCSHGATVGQLDEQALFYLQSRGVCKKDAQNWLVNGFVSEVLKLIDNPVLREFIQLTVIAHLNQLAGGDVKSLQELISTGEGVMPCH</sequence>
<dbReference type="Pfam" id="PF01458">
    <property type="entry name" value="SUFBD_core"/>
    <property type="match status" value="1"/>
</dbReference>
<dbReference type="Proteomes" id="UP000243053">
    <property type="component" value="Unassembled WGS sequence"/>
</dbReference>
<gene>
    <name evidence="4" type="ORF">A9Q75_18955</name>
</gene>
<dbReference type="SUPFAM" id="SSF101960">
    <property type="entry name" value="Stabilizer of iron transporter SufD"/>
    <property type="match status" value="1"/>
</dbReference>
<evidence type="ECO:0000313" key="5">
    <source>
        <dbReference type="Proteomes" id="UP000243053"/>
    </source>
</evidence>
<evidence type="ECO:0000259" key="3">
    <source>
        <dbReference type="Pfam" id="PF19295"/>
    </source>
</evidence>
<name>A0A1Y5E1G5_COLPS</name>
<comment type="similarity">
    <text evidence="1">Belongs to the iron-sulfur cluster assembly SufBD family.</text>
</comment>
<dbReference type="InterPro" id="IPR011542">
    <property type="entry name" value="SUF_FeS_clus_asmbl_SufD"/>
</dbReference>
<accession>A0A1Y5E1G5</accession>
<dbReference type="PANTHER" id="PTHR43575:SF1">
    <property type="entry name" value="PROTEIN ABCI7, CHLOROPLASTIC"/>
    <property type="match status" value="1"/>
</dbReference>
<dbReference type="EMBL" id="MAAF01000120">
    <property type="protein sequence ID" value="OUR74835.1"/>
    <property type="molecule type" value="Genomic_DNA"/>
</dbReference>
<feature type="domain" description="SUF system FeS cluster assembly SufBD core" evidence="2">
    <location>
        <begin position="180"/>
        <end position="425"/>
    </location>
</feature>
<proteinExistence type="inferred from homology"/>
<dbReference type="GO" id="GO:0016226">
    <property type="term" value="P:iron-sulfur cluster assembly"/>
    <property type="evidence" value="ECO:0007669"/>
    <property type="project" value="InterPro"/>
</dbReference>
<dbReference type="AlphaFoldDB" id="A0A1Y5E1G5"/>
<dbReference type="Pfam" id="PF19295">
    <property type="entry name" value="SufBD_N"/>
    <property type="match status" value="1"/>
</dbReference>
<evidence type="ECO:0000256" key="1">
    <source>
        <dbReference type="ARBA" id="ARBA00043967"/>
    </source>
</evidence>
<dbReference type="InterPro" id="IPR045595">
    <property type="entry name" value="SufBD_N"/>
</dbReference>
<organism evidence="4 5">
    <name type="scientific">Colwellia psychrerythraea</name>
    <name type="common">Vibrio psychroerythus</name>
    <dbReference type="NCBI Taxonomy" id="28229"/>
    <lineage>
        <taxon>Bacteria</taxon>
        <taxon>Pseudomonadati</taxon>
        <taxon>Pseudomonadota</taxon>
        <taxon>Gammaproteobacteria</taxon>
        <taxon>Alteromonadales</taxon>
        <taxon>Colwelliaceae</taxon>
        <taxon>Colwellia</taxon>
    </lineage>
</organism>
<reference evidence="5" key="1">
    <citation type="journal article" date="2017" name="Proc. Natl. Acad. Sci. U.S.A.">
        <title>Simulation of Deepwater Horizon oil plume reveals substrate specialization within a complex community of hydrocarbon degraders.</title>
        <authorList>
            <person name="Hu P."/>
            <person name="Dubinsky E.A."/>
            <person name="Probst A.J."/>
            <person name="Wang J."/>
            <person name="Sieber C.M.K."/>
            <person name="Tom L.M."/>
            <person name="Gardinali P."/>
            <person name="Banfield J.F."/>
            <person name="Atlas R.M."/>
            <person name="Andersen G.L."/>
        </authorList>
    </citation>
    <scope>NUCLEOTIDE SEQUENCE [LARGE SCALE GENOMIC DNA]</scope>
</reference>
<dbReference type="InterPro" id="IPR000825">
    <property type="entry name" value="SUF_FeS_clus_asmbl_SufBD_core"/>
</dbReference>
<feature type="domain" description="SUF system FeS cluster assembly SufBD N-terminal" evidence="3">
    <location>
        <begin position="1"/>
        <end position="172"/>
    </location>
</feature>
<dbReference type="PANTHER" id="PTHR43575">
    <property type="entry name" value="PROTEIN ABCI7, CHLOROPLASTIC"/>
    <property type="match status" value="1"/>
</dbReference>
<dbReference type="InterPro" id="IPR055346">
    <property type="entry name" value="Fe-S_cluster_assembly_SufBD"/>
</dbReference>
<dbReference type="NCBIfam" id="TIGR01981">
    <property type="entry name" value="sufD"/>
    <property type="match status" value="1"/>
</dbReference>
<dbReference type="InterPro" id="IPR037284">
    <property type="entry name" value="SUF_FeS_clus_asmbl_SufBD_sf"/>
</dbReference>
<protein>
    <submittedName>
        <fullName evidence="4">Fe-S cluster assembly protein SufD</fullName>
    </submittedName>
</protein>